<proteinExistence type="inferred from homology"/>
<dbReference type="RefSeq" id="WP_240571530.1">
    <property type="nucleotide sequence ID" value="NZ_CP136709.1"/>
</dbReference>
<comment type="similarity">
    <text evidence="1">Belongs to the glycosyltransferase 2 family.</text>
</comment>
<evidence type="ECO:0000313" key="6">
    <source>
        <dbReference type="Proteomes" id="UP001156141"/>
    </source>
</evidence>
<keyword evidence="2" id="KW-0328">Glycosyltransferase</keyword>
<dbReference type="InterPro" id="IPR001173">
    <property type="entry name" value="Glyco_trans_2-like"/>
</dbReference>
<dbReference type="EMBL" id="JAKVQD010000001">
    <property type="protein sequence ID" value="MCH4551245.1"/>
    <property type="molecule type" value="Genomic_DNA"/>
</dbReference>
<feature type="domain" description="Glycosyltransferase 2-like" evidence="4">
    <location>
        <begin position="5"/>
        <end position="179"/>
    </location>
</feature>
<organism evidence="5 6">
    <name type="scientific">Aestuariibaculum lutulentum</name>
    <dbReference type="NCBI Taxonomy" id="2920935"/>
    <lineage>
        <taxon>Bacteria</taxon>
        <taxon>Pseudomonadati</taxon>
        <taxon>Bacteroidota</taxon>
        <taxon>Flavobacteriia</taxon>
        <taxon>Flavobacteriales</taxon>
        <taxon>Flavobacteriaceae</taxon>
    </lineage>
</organism>
<dbReference type="CDD" id="cd04186">
    <property type="entry name" value="GT_2_like_c"/>
    <property type="match status" value="1"/>
</dbReference>
<dbReference type="Pfam" id="PF00535">
    <property type="entry name" value="Glycos_transf_2"/>
    <property type="match status" value="1"/>
</dbReference>
<dbReference type="Proteomes" id="UP001156141">
    <property type="component" value="Unassembled WGS sequence"/>
</dbReference>
<dbReference type="PANTHER" id="PTHR43179">
    <property type="entry name" value="RHAMNOSYLTRANSFERASE WBBL"/>
    <property type="match status" value="1"/>
</dbReference>
<reference evidence="5" key="1">
    <citation type="submission" date="2022-02" db="EMBL/GenBank/DDBJ databases">
        <title>Aestuariibaculum sp., a marine bacterium isolated from sediment in Guangxi.</title>
        <authorList>
            <person name="Ying J."/>
        </authorList>
    </citation>
    <scope>NUCLEOTIDE SEQUENCE</scope>
    <source>
        <strain evidence="5">L182</strain>
    </source>
</reference>
<protein>
    <submittedName>
        <fullName evidence="5">Glycosyltransferase family 2 protein</fullName>
    </submittedName>
</protein>
<evidence type="ECO:0000256" key="2">
    <source>
        <dbReference type="ARBA" id="ARBA00022676"/>
    </source>
</evidence>
<dbReference type="PANTHER" id="PTHR43179:SF12">
    <property type="entry name" value="GALACTOFURANOSYLTRANSFERASE GLFT2"/>
    <property type="match status" value="1"/>
</dbReference>
<comment type="caution">
    <text evidence="5">The sequence shown here is derived from an EMBL/GenBank/DDBJ whole genome shotgun (WGS) entry which is preliminary data.</text>
</comment>
<evidence type="ECO:0000256" key="3">
    <source>
        <dbReference type="ARBA" id="ARBA00022679"/>
    </source>
</evidence>
<dbReference type="Gene3D" id="3.90.550.10">
    <property type="entry name" value="Spore Coat Polysaccharide Biosynthesis Protein SpsA, Chain A"/>
    <property type="match status" value="1"/>
</dbReference>
<evidence type="ECO:0000256" key="1">
    <source>
        <dbReference type="ARBA" id="ARBA00006739"/>
    </source>
</evidence>
<dbReference type="SUPFAM" id="SSF53448">
    <property type="entry name" value="Nucleotide-diphospho-sugar transferases"/>
    <property type="match status" value="1"/>
</dbReference>
<gene>
    <name evidence="5" type="ORF">MKW35_01300</name>
</gene>
<keyword evidence="6" id="KW-1185">Reference proteome</keyword>
<keyword evidence="3" id="KW-0808">Transferase</keyword>
<sequence>MILQIIILNYNSAKDTVVLYALLLEQALTNTLVLVIDNNSKTEDRLYLKQNIPVTNLRLLSKNGGYAAGNTVGIKEAIRNKIPYVLLLNPDIRLDSNCIKKLQEVLSKDDTIAAIGPRICFRDAREIIYSDGGLISLDAGCVTTHRHYNEPTNTVEKVVGAISCDYVNGSVFMFKTDVMEKIGFMRSDFFLYFEETEWCLRAKARGYKLLTLPNATAYHTSSEKGRLYYYYMTRNRLLLSRLYPDYYKKTRRVIWFAIKHDLKNALKQRRFPSTELCSRIYGFIAGNFKPLKR</sequence>
<dbReference type="InterPro" id="IPR029044">
    <property type="entry name" value="Nucleotide-diphossugar_trans"/>
</dbReference>
<accession>A0ABS9RE79</accession>
<name>A0ABS9RE79_9FLAO</name>
<evidence type="ECO:0000313" key="5">
    <source>
        <dbReference type="EMBL" id="MCH4551245.1"/>
    </source>
</evidence>
<evidence type="ECO:0000259" key="4">
    <source>
        <dbReference type="Pfam" id="PF00535"/>
    </source>
</evidence>